<name>A0A1H6RI25_9EURY</name>
<dbReference type="EMBL" id="FNYR01000002">
    <property type="protein sequence ID" value="SEI55403.1"/>
    <property type="molecule type" value="Genomic_DNA"/>
</dbReference>
<organism evidence="1 2">
    <name type="scientific">Halohasta litchfieldiae</name>
    <dbReference type="NCBI Taxonomy" id="1073996"/>
    <lineage>
        <taxon>Archaea</taxon>
        <taxon>Methanobacteriati</taxon>
        <taxon>Methanobacteriota</taxon>
        <taxon>Stenosarchaea group</taxon>
        <taxon>Halobacteria</taxon>
        <taxon>Halobacteriales</taxon>
        <taxon>Haloferacaceae</taxon>
        <taxon>Halohasta</taxon>
    </lineage>
</organism>
<sequence length="52" mass="6286">MQYELFEQSSVYGDSWEALFEAPDQGRRYRTTQHQDEELAERFVKTDALNWL</sequence>
<dbReference type="GeneID" id="43932791"/>
<evidence type="ECO:0000313" key="1">
    <source>
        <dbReference type="EMBL" id="SEI55403.1"/>
    </source>
</evidence>
<dbReference type="Proteomes" id="UP000198888">
    <property type="component" value="Unassembled WGS sequence"/>
</dbReference>
<keyword evidence="2" id="KW-1185">Reference proteome</keyword>
<dbReference type="AlphaFoldDB" id="A0A1H6RI25"/>
<gene>
    <name evidence="1" type="ORF">SAMN05444271_102215</name>
</gene>
<evidence type="ECO:0000313" key="2">
    <source>
        <dbReference type="Proteomes" id="UP000198888"/>
    </source>
</evidence>
<protein>
    <submittedName>
        <fullName evidence="1">Uncharacterized protein</fullName>
    </submittedName>
</protein>
<reference evidence="1 2" key="1">
    <citation type="submission" date="2016-10" db="EMBL/GenBank/DDBJ databases">
        <authorList>
            <person name="de Groot N.N."/>
        </authorList>
    </citation>
    <scope>NUCLEOTIDE SEQUENCE [LARGE SCALE GENOMIC DNA]</scope>
    <source>
        <strain evidence="1 2">DSM 22187</strain>
    </source>
</reference>
<proteinExistence type="predicted"/>
<accession>A0A1H6RI25</accession>
<dbReference type="RefSeq" id="WP_162551740.1">
    <property type="nucleotide sequence ID" value="NZ_CP024845.1"/>
</dbReference>